<dbReference type="EMBL" id="MNCJ02000325">
    <property type="protein sequence ID" value="KAF5785291.1"/>
    <property type="molecule type" value="Genomic_DNA"/>
</dbReference>
<proteinExistence type="predicted"/>
<accession>A0A9K3HVM0</accession>
<reference evidence="1" key="2">
    <citation type="submission" date="2020-06" db="EMBL/GenBank/DDBJ databases">
        <title>Helianthus annuus Genome sequencing and assembly Release 2.</title>
        <authorList>
            <person name="Gouzy J."/>
            <person name="Langlade N."/>
            <person name="Munos S."/>
        </authorList>
    </citation>
    <scope>NUCLEOTIDE SEQUENCE</scope>
    <source>
        <tissue evidence="1">Leaves</tissue>
    </source>
</reference>
<evidence type="ECO:0000313" key="2">
    <source>
        <dbReference type="Proteomes" id="UP000215914"/>
    </source>
</evidence>
<reference evidence="1" key="1">
    <citation type="journal article" date="2017" name="Nature">
        <title>The sunflower genome provides insights into oil metabolism, flowering and Asterid evolution.</title>
        <authorList>
            <person name="Badouin H."/>
            <person name="Gouzy J."/>
            <person name="Grassa C.J."/>
            <person name="Murat F."/>
            <person name="Staton S.E."/>
            <person name="Cottret L."/>
            <person name="Lelandais-Briere C."/>
            <person name="Owens G.L."/>
            <person name="Carrere S."/>
            <person name="Mayjonade B."/>
            <person name="Legrand L."/>
            <person name="Gill N."/>
            <person name="Kane N.C."/>
            <person name="Bowers J.E."/>
            <person name="Hubner S."/>
            <person name="Bellec A."/>
            <person name="Berard A."/>
            <person name="Berges H."/>
            <person name="Blanchet N."/>
            <person name="Boniface M.C."/>
            <person name="Brunel D."/>
            <person name="Catrice O."/>
            <person name="Chaidir N."/>
            <person name="Claudel C."/>
            <person name="Donnadieu C."/>
            <person name="Faraut T."/>
            <person name="Fievet G."/>
            <person name="Helmstetter N."/>
            <person name="King M."/>
            <person name="Knapp S.J."/>
            <person name="Lai Z."/>
            <person name="Le Paslier M.C."/>
            <person name="Lippi Y."/>
            <person name="Lorenzon L."/>
            <person name="Mandel J.R."/>
            <person name="Marage G."/>
            <person name="Marchand G."/>
            <person name="Marquand E."/>
            <person name="Bret-Mestries E."/>
            <person name="Morien E."/>
            <person name="Nambeesan S."/>
            <person name="Nguyen T."/>
            <person name="Pegot-Espagnet P."/>
            <person name="Pouilly N."/>
            <person name="Raftis F."/>
            <person name="Sallet E."/>
            <person name="Schiex T."/>
            <person name="Thomas J."/>
            <person name="Vandecasteele C."/>
            <person name="Vares D."/>
            <person name="Vear F."/>
            <person name="Vautrin S."/>
            <person name="Crespi M."/>
            <person name="Mangin B."/>
            <person name="Burke J.M."/>
            <person name="Salse J."/>
            <person name="Munos S."/>
            <person name="Vincourt P."/>
            <person name="Rieseberg L.H."/>
            <person name="Langlade N.B."/>
        </authorList>
    </citation>
    <scope>NUCLEOTIDE SEQUENCE</scope>
    <source>
        <tissue evidence="1">Leaves</tissue>
    </source>
</reference>
<protein>
    <submittedName>
        <fullName evidence="1">Uncharacterized protein</fullName>
    </submittedName>
</protein>
<comment type="caution">
    <text evidence="1">The sequence shown here is derived from an EMBL/GenBank/DDBJ whole genome shotgun (WGS) entry which is preliminary data.</text>
</comment>
<organism evidence="1 2">
    <name type="scientific">Helianthus annuus</name>
    <name type="common">Common sunflower</name>
    <dbReference type="NCBI Taxonomy" id="4232"/>
    <lineage>
        <taxon>Eukaryota</taxon>
        <taxon>Viridiplantae</taxon>
        <taxon>Streptophyta</taxon>
        <taxon>Embryophyta</taxon>
        <taxon>Tracheophyta</taxon>
        <taxon>Spermatophyta</taxon>
        <taxon>Magnoliopsida</taxon>
        <taxon>eudicotyledons</taxon>
        <taxon>Gunneridae</taxon>
        <taxon>Pentapetalae</taxon>
        <taxon>asterids</taxon>
        <taxon>campanulids</taxon>
        <taxon>Asterales</taxon>
        <taxon>Asteraceae</taxon>
        <taxon>Asteroideae</taxon>
        <taxon>Heliantheae alliance</taxon>
        <taxon>Heliantheae</taxon>
        <taxon>Helianthus</taxon>
    </lineage>
</organism>
<evidence type="ECO:0000313" key="1">
    <source>
        <dbReference type="EMBL" id="KAF5785291.1"/>
    </source>
</evidence>
<keyword evidence="2" id="KW-1185">Reference proteome</keyword>
<dbReference type="Proteomes" id="UP000215914">
    <property type="component" value="Unassembled WGS sequence"/>
</dbReference>
<name>A0A9K3HVM0_HELAN</name>
<sequence>MISSGFCRDSLLMVYLCISDINRSNTEWFLFYMIELLGNIP</sequence>
<dbReference type="AlphaFoldDB" id="A0A9K3HVM0"/>
<gene>
    <name evidence="1" type="ORF">HanXRQr2_Chr10g0426911</name>
</gene>
<dbReference type="Gramene" id="mRNA:HanXRQr2_Chr10g0426911">
    <property type="protein sequence ID" value="mRNA:HanXRQr2_Chr10g0426911"/>
    <property type="gene ID" value="HanXRQr2_Chr10g0426911"/>
</dbReference>